<organism evidence="1 2">
    <name type="scientific">Microcystis aeruginosa Sj</name>
    <dbReference type="NCBI Taxonomy" id="1979544"/>
    <lineage>
        <taxon>Bacteria</taxon>
        <taxon>Bacillati</taxon>
        <taxon>Cyanobacteriota</taxon>
        <taxon>Cyanophyceae</taxon>
        <taxon>Oscillatoriophycideae</taxon>
        <taxon>Chroococcales</taxon>
        <taxon>Microcystaceae</taxon>
        <taxon>Microcystis</taxon>
    </lineage>
</organism>
<dbReference type="Proteomes" id="UP000248272">
    <property type="component" value="Unassembled WGS sequence"/>
</dbReference>
<comment type="caution">
    <text evidence="1">The sequence shown here is derived from an EMBL/GenBank/DDBJ whole genome shotgun (WGS) entry which is preliminary data.</text>
</comment>
<sequence length="140" mass="15683">MLRPYFLPQTLILISNPQSFNPMSETPKYDLRGANIANFADTVQGDQKAVQHNYATPQNLAEAVQEIQQLISQLTQTYPTNTEIEKQTFVAQVDAEIQKNSRLRSILITGGIELIKVLCPPLGIPIEMGKKWLETANLSE</sequence>
<gene>
    <name evidence="1" type="ORF">MSj_03517</name>
</gene>
<dbReference type="RefSeq" id="WP_110580185.1">
    <property type="nucleotide sequence ID" value="NZ_BDSG01000109.1"/>
</dbReference>
<reference evidence="1 2" key="1">
    <citation type="journal article" date="2018" name="Front. Microbiol.">
        <title>Adaptation of the Freshwater Bloom-Forming Cyanobacterium Microcystis aeruginosa to Brackish Water Is Driven by Recent Horizontal Transfer of Sucrose Genes.</title>
        <authorList>
            <person name="Tanabe Y."/>
            <person name="Hodoki Y."/>
            <person name="Sano T."/>
            <person name="Tada K."/>
            <person name="Watanabe M.M."/>
        </authorList>
    </citation>
    <scope>NUCLEOTIDE SEQUENCE [LARGE SCALE GENOMIC DNA]</scope>
    <source>
        <strain evidence="1 2">Sj</strain>
    </source>
</reference>
<evidence type="ECO:0008006" key="3">
    <source>
        <dbReference type="Google" id="ProtNLM"/>
    </source>
</evidence>
<evidence type="ECO:0000313" key="1">
    <source>
        <dbReference type="EMBL" id="GBL12007.1"/>
    </source>
</evidence>
<accession>A0A2Z6UR38</accession>
<dbReference type="AlphaFoldDB" id="A0A2Z6UR38"/>
<name>A0A2Z6UR38_MICAE</name>
<evidence type="ECO:0000313" key="2">
    <source>
        <dbReference type="Proteomes" id="UP000248272"/>
    </source>
</evidence>
<dbReference type="EMBL" id="BDSG01000109">
    <property type="protein sequence ID" value="GBL12007.1"/>
    <property type="molecule type" value="Genomic_DNA"/>
</dbReference>
<protein>
    <recommendedName>
        <fullName evidence="3">Pentapeptide repeat protein</fullName>
    </recommendedName>
</protein>
<proteinExistence type="predicted"/>